<dbReference type="EMBL" id="CAXLJM020000002">
    <property type="protein sequence ID" value="CAL8068807.1"/>
    <property type="molecule type" value="Genomic_DNA"/>
</dbReference>
<feature type="region of interest" description="Disordered" evidence="2">
    <location>
        <begin position="30"/>
        <end position="49"/>
    </location>
</feature>
<feature type="compositionally biased region" description="Low complexity" evidence="2">
    <location>
        <begin position="70"/>
        <end position="92"/>
    </location>
</feature>
<organism evidence="3 4">
    <name type="scientific">Orchesella dallaii</name>
    <dbReference type="NCBI Taxonomy" id="48710"/>
    <lineage>
        <taxon>Eukaryota</taxon>
        <taxon>Metazoa</taxon>
        <taxon>Ecdysozoa</taxon>
        <taxon>Arthropoda</taxon>
        <taxon>Hexapoda</taxon>
        <taxon>Collembola</taxon>
        <taxon>Entomobryomorpha</taxon>
        <taxon>Entomobryoidea</taxon>
        <taxon>Orchesellidae</taxon>
        <taxon>Orchesellinae</taxon>
        <taxon>Orchesella</taxon>
    </lineage>
</organism>
<accession>A0ABP1PJD8</accession>
<proteinExistence type="predicted"/>
<gene>
    <name evidence="3" type="ORF">ODALV1_LOCUS471</name>
</gene>
<keyword evidence="4" id="KW-1185">Reference proteome</keyword>
<feature type="region of interest" description="Disordered" evidence="2">
    <location>
        <begin position="1"/>
        <end position="25"/>
    </location>
</feature>
<sequence length="273" mass="30661">MPVPPVLQETPEESNSGFKLEPKSPVASLQSMKACKANPNDAHLPPIVVDFERENKASTSNAVFNKKADGSTGDSSNGNKSSSSRKPSGKNNDTIKEELIARLVSSDEIIQTMRKDQENMNRRVSFLRKENEKLIKNLTDSLQQADAERTRADDVYEKFSKTITLFNKVGKESTTQRFFKEKHYEESLQKIKTEIHKKVKERQELRSIVRTFSTALGMFVELDGADEKLGLLGESVTQTYKDAMKDNTNEPKELDVAKKIAKVDDEEMNEGGA</sequence>
<feature type="region of interest" description="Disordered" evidence="2">
    <location>
        <begin position="59"/>
        <end position="93"/>
    </location>
</feature>
<evidence type="ECO:0000313" key="3">
    <source>
        <dbReference type="EMBL" id="CAL8068807.1"/>
    </source>
</evidence>
<comment type="caution">
    <text evidence="3">The sequence shown here is derived from an EMBL/GenBank/DDBJ whole genome shotgun (WGS) entry which is preliminary data.</text>
</comment>
<evidence type="ECO:0000256" key="2">
    <source>
        <dbReference type="SAM" id="MobiDB-lite"/>
    </source>
</evidence>
<feature type="coiled-coil region" evidence="1">
    <location>
        <begin position="110"/>
        <end position="155"/>
    </location>
</feature>
<reference evidence="3 4" key="1">
    <citation type="submission" date="2024-08" db="EMBL/GenBank/DDBJ databases">
        <authorList>
            <person name="Cucini C."/>
            <person name="Frati F."/>
        </authorList>
    </citation>
    <scope>NUCLEOTIDE SEQUENCE [LARGE SCALE GENOMIC DNA]</scope>
</reference>
<evidence type="ECO:0000313" key="4">
    <source>
        <dbReference type="Proteomes" id="UP001642540"/>
    </source>
</evidence>
<protein>
    <submittedName>
        <fullName evidence="3">Uncharacterized protein</fullName>
    </submittedName>
</protein>
<keyword evidence="1" id="KW-0175">Coiled coil</keyword>
<evidence type="ECO:0000256" key="1">
    <source>
        <dbReference type="SAM" id="Coils"/>
    </source>
</evidence>
<dbReference type="Proteomes" id="UP001642540">
    <property type="component" value="Unassembled WGS sequence"/>
</dbReference>
<name>A0ABP1PJD8_9HEXA</name>